<organism evidence="1 2">
    <name type="scientific">Klebsiella pneumoniae</name>
    <dbReference type="NCBI Taxonomy" id="573"/>
    <lineage>
        <taxon>Bacteria</taxon>
        <taxon>Pseudomonadati</taxon>
        <taxon>Pseudomonadota</taxon>
        <taxon>Gammaproteobacteria</taxon>
        <taxon>Enterobacterales</taxon>
        <taxon>Enterobacteriaceae</taxon>
        <taxon>Klebsiella/Raoultella group</taxon>
        <taxon>Klebsiella</taxon>
        <taxon>Klebsiella pneumoniae complex</taxon>
    </lineage>
</organism>
<evidence type="ECO:0000313" key="2">
    <source>
        <dbReference type="Proteomes" id="UP000282433"/>
    </source>
</evidence>
<proteinExistence type="predicted"/>
<dbReference type="EMBL" id="LR134162">
    <property type="protein sequence ID" value="VEB00799.1"/>
    <property type="molecule type" value="Genomic_DNA"/>
</dbReference>
<gene>
    <name evidence="1" type="ORF">NCTC13635_01572</name>
</gene>
<protein>
    <submittedName>
        <fullName evidence="1">Uncharacterized protein</fullName>
    </submittedName>
</protein>
<dbReference type="AlphaFoldDB" id="A0A3S4HPW1"/>
<dbReference type="Proteomes" id="UP000282433">
    <property type="component" value="Chromosome"/>
</dbReference>
<reference evidence="1 2" key="1">
    <citation type="submission" date="2018-12" db="EMBL/GenBank/DDBJ databases">
        <authorList>
            <consortium name="Pathogen Informatics"/>
        </authorList>
    </citation>
    <scope>NUCLEOTIDE SEQUENCE [LARGE SCALE GENOMIC DNA]</scope>
    <source>
        <strain evidence="1 2">NCTC13635</strain>
    </source>
</reference>
<evidence type="ECO:0000313" key="1">
    <source>
        <dbReference type="EMBL" id="VEB00799.1"/>
    </source>
</evidence>
<accession>A0A3S4HPW1</accession>
<name>A0A3S4HPW1_KLEPN</name>
<sequence>MTRRSSSSIKLPDSSRSVFRLHNARSDAGKVNVQKIPGRRPMRQQVFKYSIVGGIRRPFHGGAPYNHFRLT</sequence>